<sequence length="72" mass="8348">MARTQPQPEPKVTLSLWLSLYMWLSHSLILYMWLSHKLTLRLRLRRMTGSSLVRQTFEGLRRCLGGCGGEEG</sequence>
<keyword evidence="3" id="KW-1185">Reference proteome</keyword>
<dbReference type="EMBL" id="LXQA010306502">
    <property type="protein sequence ID" value="MCI42596.1"/>
    <property type="molecule type" value="Genomic_DNA"/>
</dbReference>
<organism evidence="2 3">
    <name type="scientific">Trifolium medium</name>
    <dbReference type="NCBI Taxonomy" id="97028"/>
    <lineage>
        <taxon>Eukaryota</taxon>
        <taxon>Viridiplantae</taxon>
        <taxon>Streptophyta</taxon>
        <taxon>Embryophyta</taxon>
        <taxon>Tracheophyta</taxon>
        <taxon>Spermatophyta</taxon>
        <taxon>Magnoliopsida</taxon>
        <taxon>eudicotyledons</taxon>
        <taxon>Gunneridae</taxon>
        <taxon>Pentapetalae</taxon>
        <taxon>rosids</taxon>
        <taxon>fabids</taxon>
        <taxon>Fabales</taxon>
        <taxon>Fabaceae</taxon>
        <taxon>Papilionoideae</taxon>
        <taxon>50 kb inversion clade</taxon>
        <taxon>NPAAA clade</taxon>
        <taxon>Hologalegina</taxon>
        <taxon>IRL clade</taxon>
        <taxon>Trifolieae</taxon>
        <taxon>Trifolium</taxon>
    </lineage>
</organism>
<name>A0A392S3Z5_9FABA</name>
<proteinExistence type="predicted"/>
<keyword evidence="1" id="KW-1133">Transmembrane helix</keyword>
<reference evidence="2 3" key="1">
    <citation type="journal article" date="2018" name="Front. Plant Sci.">
        <title>Red Clover (Trifolium pratense) and Zigzag Clover (T. medium) - A Picture of Genomic Similarities and Differences.</title>
        <authorList>
            <person name="Dluhosova J."/>
            <person name="Istvanek J."/>
            <person name="Nedelnik J."/>
            <person name="Repkova J."/>
        </authorList>
    </citation>
    <scope>NUCLEOTIDE SEQUENCE [LARGE SCALE GENOMIC DNA]</scope>
    <source>
        <strain evidence="3">cv. 10/8</strain>
        <tissue evidence="2">Leaf</tissue>
    </source>
</reference>
<evidence type="ECO:0000256" key="1">
    <source>
        <dbReference type="SAM" id="Phobius"/>
    </source>
</evidence>
<keyword evidence="1" id="KW-0812">Transmembrane</keyword>
<dbReference type="AlphaFoldDB" id="A0A392S3Z5"/>
<feature type="transmembrane region" description="Helical" evidence="1">
    <location>
        <begin position="12"/>
        <end position="34"/>
    </location>
</feature>
<evidence type="ECO:0000313" key="2">
    <source>
        <dbReference type="EMBL" id="MCI42596.1"/>
    </source>
</evidence>
<accession>A0A392S3Z5</accession>
<protein>
    <submittedName>
        <fullName evidence="2">Uncharacterized protein</fullName>
    </submittedName>
</protein>
<dbReference type="Proteomes" id="UP000265520">
    <property type="component" value="Unassembled WGS sequence"/>
</dbReference>
<keyword evidence="1" id="KW-0472">Membrane</keyword>
<comment type="caution">
    <text evidence="2">The sequence shown here is derived from an EMBL/GenBank/DDBJ whole genome shotgun (WGS) entry which is preliminary data.</text>
</comment>
<evidence type="ECO:0000313" key="3">
    <source>
        <dbReference type="Proteomes" id="UP000265520"/>
    </source>
</evidence>